<gene>
    <name evidence="1" type="ORF">ENV62_08715</name>
</gene>
<evidence type="ECO:0008006" key="2">
    <source>
        <dbReference type="Google" id="ProtNLM"/>
    </source>
</evidence>
<organism evidence="1">
    <name type="scientific">Desulfobacca acetoxidans</name>
    <dbReference type="NCBI Taxonomy" id="60893"/>
    <lineage>
        <taxon>Bacteria</taxon>
        <taxon>Pseudomonadati</taxon>
        <taxon>Thermodesulfobacteriota</taxon>
        <taxon>Desulfobaccia</taxon>
        <taxon>Desulfobaccales</taxon>
        <taxon>Desulfobaccaceae</taxon>
        <taxon>Desulfobacca</taxon>
    </lineage>
</organism>
<sequence length="217" mass="23719">MGITGRIRSALVIAVWAAACARLPGGGWWQTDTFPAPSLNPPPLANPILSDREKVYARPPGPHHTARAGILIFRSPPQLPEVGGAMTQIFYRNLLEKRPFLETVLIPEPYGSLSDGVLKGRAYKVDLVVLGEVPYFLDGGGVGRSGLQVDLKVVEVRTGRLLWQMADSVAATPRPILDLWITETRPRPTPSICALAEGLAARLCETLKETDQQRHKE</sequence>
<accession>A0A7C3SJK0</accession>
<name>A0A7C3SJK0_9BACT</name>
<proteinExistence type="predicted"/>
<dbReference type="AlphaFoldDB" id="A0A7C3SJK0"/>
<evidence type="ECO:0000313" key="1">
    <source>
        <dbReference type="EMBL" id="HGB15301.1"/>
    </source>
</evidence>
<dbReference type="EMBL" id="DTHB01000053">
    <property type="protein sequence ID" value="HGB15301.1"/>
    <property type="molecule type" value="Genomic_DNA"/>
</dbReference>
<protein>
    <recommendedName>
        <fullName evidence="2">Lipoprotein</fullName>
    </recommendedName>
</protein>
<comment type="caution">
    <text evidence="1">The sequence shown here is derived from an EMBL/GenBank/DDBJ whole genome shotgun (WGS) entry which is preliminary data.</text>
</comment>
<reference evidence="1" key="1">
    <citation type="journal article" date="2020" name="mSystems">
        <title>Genome- and Community-Level Interaction Insights into Carbon Utilization and Element Cycling Functions of Hydrothermarchaeota in Hydrothermal Sediment.</title>
        <authorList>
            <person name="Zhou Z."/>
            <person name="Liu Y."/>
            <person name="Xu W."/>
            <person name="Pan J."/>
            <person name="Luo Z.H."/>
            <person name="Li M."/>
        </authorList>
    </citation>
    <scope>NUCLEOTIDE SEQUENCE [LARGE SCALE GENOMIC DNA]</scope>
    <source>
        <strain evidence="1">SpSt-776</strain>
    </source>
</reference>
<dbReference type="PROSITE" id="PS51257">
    <property type="entry name" value="PROKAR_LIPOPROTEIN"/>
    <property type="match status" value="1"/>
</dbReference>